<evidence type="ECO:0000313" key="4">
    <source>
        <dbReference type="Proteomes" id="UP001596380"/>
    </source>
</evidence>
<accession>A0ABW2CMB8</accession>
<dbReference type="Proteomes" id="UP001596380">
    <property type="component" value="Unassembled WGS sequence"/>
</dbReference>
<evidence type="ECO:0000259" key="2">
    <source>
        <dbReference type="Pfam" id="PF20789"/>
    </source>
</evidence>
<dbReference type="InterPro" id="IPR049450">
    <property type="entry name" value="ACOT8-like_C"/>
</dbReference>
<keyword evidence="4" id="KW-1185">Reference proteome</keyword>
<dbReference type="Pfam" id="PF20789">
    <property type="entry name" value="4HBT_3C"/>
    <property type="match status" value="1"/>
</dbReference>
<dbReference type="RefSeq" id="WP_160826571.1">
    <property type="nucleotide sequence ID" value="NZ_JBHSXE010000001.1"/>
</dbReference>
<dbReference type="PANTHER" id="PTHR38110">
    <property type="entry name" value="CHROMOSOME 23, WHOLE GENOME SHOTGUN SEQUENCE"/>
    <property type="match status" value="1"/>
</dbReference>
<dbReference type="PANTHER" id="PTHR38110:SF1">
    <property type="entry name" value="THIOESTERASE DOMAIN-CONTAINING PROTEIN"/>
    <property type="match status" value="1"/>
</dbReference>
<reference evidence="4" key="1">
    <citation type="journal article" date="2019" name="Int. J. Syst. Evol. Microbiol.">
        <title>The Global Catalogue of Microorganisms (GCM) 10K type strain sequencing project: providing services to taxonomists for standard genome sequencing and annotation.</title>
        <authorList>
            <consortium name="The Broad Institute Genomics Platform"/>
            <consortium name="The Broad Institute Genome Sequencing Center for Infectious Disease"/>
            <person name="Wu L."/>
            <person name="Ma J."/>
        </authorList>
    </citation>
    <scope>NUCLEOTIDE SEQUENCE [LARGE SCALE GENOMIC DNA]</scope>
    <source>
        <strain evidence="4">JCM 3369</strain>
    </source>
</reference>
<dbReference type="Gene3D" id="2.40.160.210">
    <property type="entry name" value="Acyl-CoA thioesterase, double hotdog domain"/>
    <property type="match status" value="1"/>
</dbReference>
<feature type="domain" description="Acyl-CoA thioesterase-like C-terminal" evidence="2">
    <location>
        <begin position="127"/>
        <end position="259"/>
    </location>
</feature>
<dbReference type="InterPro" id="IPR049449">
    <property type="entry name" value="TesB_ACOT8-like_N"/>
</dbReference>
<name>A0ABW2CMB8_9ACTN</name>
<sequence length="268" mass="29300">MGDLAVDTAVIGDEGRYAARLSPDWEAWGPNGGYIAAVLLRAAVAHGSFHRVASIACHFLSVGRFAPVDLNVTTLRRTKRAESVRVVMSQEGRPIAEGLVWLVADHLPGLEHDVARMPEVPPPDQLPSFAELTSEDASPAPPMWDNIEGRPTVLYDDWDARPLGNPYTNGWYRFPAHTTEDAARQLVLLDVLAWSAAWTAYPPDNGFVAPNLDLNVQFHRSDAKSEWLFAEGRADVAKDGLIGFHTKVWSQQGLLLASGSGQLLCRAV</sequence>
<dbReference type="SUPFAM" id="SSF54637">
    <property type="entry name" value="Thioesterase/thiol ester dehydrase-isomerase"/>
    <property type="match status" value="2"/>
</dbReference>
<comment type="caution">
    <text evidence="3">The sequence shown here is derived from an EMBL/GenBank/DDBJ whole genome shotgun (WGS) entry which is preliminary data.</text>
</comment>
<dbReference type="Pfam" id="PF13622">
    <property type="entry name" value="4HBT_3"/>
    <property type="match status" value="1"/>
</dbReference>
<dbReference type="InterPro" id="IPR042171">
    <property type="entry name" value="Acyl-CoA_hotdog"/>
</dbReference>
<dbReference type="InterPro" id="IPR052389">
    <property type="entry name" value="Sec_Metab_Biosynth-Assoc"/>
</dbReference>
<gene>
    <name evidence="3" type="ORF">ACFQKB_21850</name>
</gene>
<dbReference type="EMBL" id="JBHSXS010000013">
    <property type="protein sequence ID" value="MFC6882415.1"/>
    <property type="molecule type" value="Genomic_DNA"/>
</dbReference>
<organism evidence="3 4">
    <name type="scientific">Actinomadura yumaensis</name>
    <dbReference type="NCBI Taxonomy" id="111807"/>
    <lineage>
        <taxon>Bacteria</taxon>
        <taxon>Bacillati</taxon>
        <taxon>Actinomycetota</taxon>
        <taxon>Actinomycetes</taxon>
        <taxon>Streptosporangiales</taxon>
        <taxon>Thermomonosporaceae</taxon>
        <taxon>Actinomadura</taxon>
    </lineage>
</organism>
<protein>
    <submittedName>
        <fullName evidence="3">Thioesterase family protein</fullName>
    </submittedName>
</protein>
<evidence type="ECO:0000259" key="1">
    <source>
        <dbReference type="Pfam" id="PF13622"/>
    </source>
</evidence>
<dbReference type="InterPro" id="IPR029069">
    <property type="entry name" value="HotDog_dom_sf"/>
</dbReference>
<feature type="domain" description="Acyl-CoA thioesterase-like N-terminal HotDog" evidence="1">
    <location>
        <begin position="22"/>
        <end position="102"/>
    </location>
</feature>
<proteinExistence type="predicted"/>
<evidence type="ECO:0000313" key="3">
    <source>
        <dbReference type="EMBL" id="MFC6882415.1"/>
    </source>
</evidence>